<reference evidence="2 3" key="1">
    <citation type="journal article" date="2019" name="Nat. Microbiol.">
        <title>Mediterranean grassland soil C-N compound turnover is dependent on rainfall and depth, and is mediated by genomically divergent microorganisms.</title>
        <authorList>
            <person name="Diamond S."/>
            <person name="Andeer P.F."/>
            <person name="Li Z."/>
            <person name="Crits-Christoph A."/>
            <person name="Burstein D."/>
            <person name="Anantharaman K."/>
            <person name="Lane K.R."/>
            <person name="Thomas B.C."/>
            <person name="Pan C."/>
            <person name="Northen T.R."/>
            <person name="Banfield J.F."/>
        </authorList>
    </citation>
    <scope>NUCLEOTIDE SEQUENCE [LARGE SCALE GENOMIC DNA]</scope>
    <source>
        <strain evidence="2">WS_4</strain>
    </source>
</reference>
<accession>A0A538SMK7</accession>
<comment type="caution">
    <text evidence="2">The sequence shown here is derived from an EMBL/GenBank/DDBJ whole genome shotgun (WGS) entry which is preliminary data.</text>
</comment>
<dbReference type="EMBL" id="VBOU01000096">
    <property type="protein sequence ID" value="TMQ52600.1"/>
    <property type="molecule type" value="Genomic_DNA"/>
</dbReference>
<dbReference type="Pfam" id="PF05960">
    <property type="entry name" value="DUF885"/>
    <property type="match status" value="1"/>
</dbReference>
<feature type="chain" id="PRO_5021833282" evidence="1">
    <location>
        <begin position="30"/>
        <end position="596"/>
    </location>
</feature>
<dbReference type="PANTHER" id="PTHR33361">
    <property type="entry name" value="GLR0591 PROTEIN"/>
    <property type="match status" value="1"/>
</dbReference>
<feature type="signal peptide" evidence="1">
    <location>
        <begin position="1"/>
        <end position="29"/>
    </location>
</feature>
<protein>
    <submittedName>
        <fullName evidence="2">DUF885 domain-containing protein</fullName>
    </submittedName>
</protein>
<keyword evidence="1" id="KW-0732">Signal</keyword>
<dbReference type="AlphaFoldDB" id="A0A538SMK7"/>
<organism evidence="2 3">
    <name type="scientific">Eiseniibacteriota bacterium</name>
    <dbReference type="NCBI Taxonomy" id="2212470"/>
    <lineage>
        <taxon>Bacteria</taxon>
        <taxon>Candidatus Eiseniibacteriota</taxon>
    </lineage>
</organism>
<name>A0A538SMK7_UNCEI</name>
<dbReference type="PANTHER" id="PTHR33361:SF15">
    <property type="entry name" value="DUF885 FAMILY LIPOPROTEIN"/>
    <property type="match status" value="1"/>
</dbReference>
<dbReference type="InterPro" id="IPR010281">
    <property type="entry name" value="DUF885"/>
</dbReference>
<sequence>MRPPNPRISLLLVLSLTAFALPEPPRAWAADPASSQIDDPLAPRPVSGNASEKRFAAVVSDYARGYFAFEPSWATTSGLHRYDSQLGDRSRAAIEAEIARTRRAVAEAKRIDPRRLSDASRIDYDLFSRQVEGHLFDLTEIRRWENDPSTYNYAEGIFALVARSFAPPEDRLRSVTARLKQVPRLLESGKQNVKNPPAMFAQLAAEDFEGSIEFLEHEVPAAFATVKDPVLLKSYEEAKSTAETATREYIKWVREDLVPHAQGSYVLGPERYRKKLYYDEMVDMPLDTLLDVGQHELDRLEARYAAAAKRVNPNASLDELTQSMRQDHPSADSLIPYATGLLEDIRSFCMTSKFIDVPSEVRCTVRPTPSFAAERSFASLDSPGPFEKQASEAYYNITLPNKSWDSARVEQHLQGYSRWTLPSVSIHEAYPGHYVHFLYSKRAPSLVRKIMGCGSFAEGWGLYVEEALVNHGYKKEDPRVEFGMLRWALVRACRFQVGLRVHTRGMTMDEAIALFMEHAHMERANAEREAYRAAFDPTYIVYTLGALQIRKLRDDVARAEGPAFDLARFHARILSQGALPVALLRRILLGDSGPTL</sequence>
<evidence type="ECO:0000313" key="3">
    <source>
        <dbReference type="Proteomes" id="UP000319829"/>
    </source>
</evidence>
<evidence type="ECO:0000256" key="1">
    <source>
        <dbReference type="SAM" id="SignalP"/>
    </source>
</evidence>
<dbReference type="Proteomes" id="UP000319829">
    <property type="component" value="Unassembled WGS sequence"/>
</dbReference>
<evidence type="ECO:0000313" key="2">
    <source>
        <dbReference type="EMBL" id="TMQ52600.1"/>
    </source>
</evidence>
<proteinExistence type="predicted"/>
<gene>
    <name evidence="2" type="ORF">E6K74_11885</name>
</gene>